<evidence type="ECO:0000313" key="2">
    <source>
        <dbReference type="Proteomes" id="UP000815325"/>
    </source>
</evidence>
<organism evidence="1 2">
    <name type="scientific">Dunaliella salina</name>
    <name type="common">Green alga</name>
    <name type="synonym">Protococcus salinus</name>
    <dbReference type="NCBI Taxonomy" id="3046"/>
    <lineage>
        <taxon>Eukaryota</taxon>
        <taxon>Viridiplantae</taxon>
        <taxon>Chlorophyta</taxon>
        <taxon>core chlorophytes</taxon>
        <taxon>Chlorophyceae</taxon>
        <taxon>CS clade</taxon>
        <taxon>Chlamydomonadales</taxon>
        <taxon>Dunaliellaceae</taxon>
        <taxon>Dunaliella</taxon>
    </lineage>
</organism>
<dbReference type="Gene3D" id="6.10.140.1230">
    <property type="match status" value="1"/>
</dbReference>
<dbReference type="Proteomes" id="UP000815325">
    <property type="component" value="Unassembled WGS sequence"/>
</dbReference>
<accession>A0ABQ7G8S6</accession>
<sequence>MHMVTKNMSSITKSLEQSVQSNNLERIQKTMDQFEKQFENLDMQGQVVEGVMGTQANLSTPEEDVNSLINQVRLHDHSPLFSLHVPRAPHSLKLASGAGPSTRGL</sequence>
<proteinExistence type="predicted"/>
<keyword evidence="2" id="KW-1185">Reference proteome</keyword>
<protein>
    <submittedName>
        <fullName evidence="1">Uncharacterized protein</fullName>
    </submittedName>
</protein>
<gene>
    <name evidence="1" type="ORF">DUNSADRAFT_13765</name>
</gene>
<evidence type="ECO:0000313" key="1">
    <source>
        <dbReference type="EMBL" id="KAF5831008.1"/>
    </source>
</evidence>
<dbReference type="PANTHER" id="PTHR10476">
    <property type="entry name" value="CHARGED MULTIVESICULAR BODY PROTEIN"/>
    <property type="match status" value="1"/>
</dbReference>
<dbReference type="EMBL" id="MU069987">
    <property type="protein sequence ID" value="KAF5831008.1"/>
    <property type="molecule type" value="Genomic_DNA"/>
</dbReference>
<name>A0ABQ7G8S6_DUNSA</name>
<dbReference type="InterPro" id="IPR005024">
    <property type="entry name" value="Snf7_fam"/>
</dbReference>
<dbReference type="Pfam" id="PF03357">
    <property type="entry name" value="Snf7"/>
    <property type="match status" value="1"/>
</dbReference>
<comment type="caution">
    <text evidence="1">The sequence shown here is derived from an EMBL/GenBank/DDBJ whole genome shotgun (WGS) entry which is preliminary data.</text>
</comment>
<reference evidence="1" key="1">
    <citation type="submission" date="2017-08" db="EMBL/GenBank/DDBJ databases">
        <authorList>
            <person name="Polle J.E."/>
            <person name="Barry K."/>
            <person name="Cushman J."/>
            <person name="Schmutz J."/>
            <person name="Tran D."/>
            <person name="Hathwaick L.T."/>
            <person name="Yim W.C."/>
            <person name="Jenkins J."/>
            <person name="Mckie-Krisberg Z.M."/>
            <person name="Prochnik S."/>
            <person name="Lindquist E."/>
            <person name="Dockter R.B."/>
            <person name="Adam C."/>
            <person name="Molina H."/>
            <person name="Bunkerborg J."/>
            <person name="Jin E."/>
            <person name="Buchheim M."/>
            <person name="Magnuson J."/>
        </authorList>
    </citation>
    <scope>NUCLEOTIDE SEQUENCE</scope>
    <source>
        <strain evidence="1">CCAP 19/18</strain>
    </source>
</reference>